<keyword evidence="5" id="KW-1185">Reference proteome</keyword>
<gene>
    <name evidence="4" type="ORF">ANCCAN_16737</name>
</gene>
<keyword evidence="4" id="KW-0176">Collagen</keyword>
<dbReference type="Pfam" id="PF01391">
    <property type="entry name" value="Collagen"/>
    <property type="match status" value="1"/>
</dbReference>
<sequence length="217" mass="22985">MSSLLSHLWRWSGSPAVALTLSVSAIICATALCPLILFHTLYAFSHIEQQHCPTLIGELWRKVDVAKAEIHRSIREKREMACQPGRVGRPAELDSRVVCERECPVGEPGRPGPPGEKGERGQRGRSGLPGNPAPPSPSGEPGEMGEKGFRGVPGAPGEPGLNGLPGERGYPGLKGERGPRGSIGPPGPPGPKGLKWPCESCPPPRVSPGYYKTSVKS</sequence>
<dbReference type="PANTHER" id="PTHR24023:SF1082">
    <property type="entry name" value="COLLAGEN TRIPLE HELIX REPEAT"/>
    <property type="match status" value="1"/>
</dbReference>
<keyword evidence="3" id="KW-1133">Transmembrane helix</keyword>
<evidence type="ECO:0000256" key="3">
    <source>
        <dbReference type="SAM" id="Phobius"/>
    </source>
</evidence>
<evidence type="ECO:0000256" key="2">
    <source>
        <dbReference type="SAM" id="MobiDB-lite"/>
    </source>
</evidence>
<dbReference type="InterPro" id="IPR008160">
    <property type="entry name" value="Collagen"/>
</dbReference>
<protein>
    <submittedName>
        <fullName evidence="4">Collagen triple helix repeat protein</fullName>
    </submittedName>
</protein>
<comment type="caution">
    <text evidence="4">The sequence shown here is derived from an EMBL/GenBank/DDBJ whole genome shotgun (WGS) entry which is preliminary data.</text>
</comment>
<dbReference type="InterPro" id="IPR050149">
    <property type="entry name" value="Collagen_superfamily"/>
</dbReference>
<proteinExistence type="predicted"/>
<feature type="transmembrane region" description="Helical" evidence="3">
    <location>
        <begin position="16"/>
        <end position="38"/>
    </location>
</feature>
<feature type="compositionally biased region" description="Low complexity" evidence="2">
    <location>
        <begin position="153"/>
        <end position="168"/>
    </location>
</feature>
<accession>A0A368FYU9</accession>
<reference evidence="4 5" key="1">
    <citation type="submission" date="2014-10" db="EMBL/GenBank/DDBJ databases">
        <title>Draft genome of the hookworm Ancylostoma caninum.</title>
        <authorList>
            <person name="Mitreva M."/>
        </authorList>
    </citation>
    <scope>NUCLEOTIDE SEQUENCE [LARGE SCALE GENOMIC DNA]</scope>
    <source>
        <strain evidence="4 5">Baltimore</strain>
    </source>
</reference>
<evidence type="ECO:0000256" key="1">
    <source>
        <dbReference type="ARBA" id="ARBA00022737"/>
    </source>
</evidence>
<dbReference type="AlphaFoldDB" id="A0A368FYU9"/>
<dbReference type="Proteomes" id="UP000252519">
    <property type="component" value="Unassembled WGS sequence"/>
</dbReference>
<dbReference type="STRING" id="29170.A0A368FYU9"/>
<keyword evidence="1" id="KW-0677">Repeat</keyword>
<name>A0A368FYU9_ANCCA</name>
<dbReference type="GO" id="GO:0031012">
    <property type="term" value="C:extracellular matrix"/>
    <property type="evidence" value="ECO:0007669"/>
    <property type="project" value="TreeGrafter"/>
</dbReference>
<feature type="region of interest" description="Disordered" evidence="2">
    <location>
        <begin position="103"/>
        <end position="217"/>
    </location>
</feature>
<evidence type="ECO:0000313" key="5">
    <source>
        <dbReference type="Proteomes" id="UP000252519"/>
    </source>
</evidence>
<dbReference type="OrthoDB" id="5855503at2759"/>
<evidence type="ECO:0000313" key="4">
    <source>
        <dbReference type="EMBL" id="RCN37371.1"/>
    </source>
</evidence>
<dbReference type="EMBL" id="JOJR01000475">
    <property type="protein sequence ID" value="RCN37371.1"/>
    <property type="molecule type" value="Genomic_DNA"/>
</dbReference>
<keyword evidence="3" id="KW-0812">Transmembrane</keyword>
<dbReference type="GO" id="GO:0005581">
    <property type="term" value="C:collagen trimer"/>
    <property type="evidence" value="ECO:0007669"/>
    <property type="project" value="UniProtKB-KW"/>
</dbReference>
<keyword evidence="3" id="KW-0472">Membrane</keyword>
<dbReference type="PANTHER" id="PTHR24023">
    <property type="entry name" value="COLLAGEN ALPHA"/>
    <property type="match status" value="1"/>
</dbReference>
<organism evidence="4 5">
    <name type="scientific">Ancylostoma caninum</name>
    <name type="common">Dog hookworm</name>
    <dbReference type="NCBI Taxonomy" id="29170"/>
    <lineage>
        <taxon>Eukaryota</taxon>
        <taxon>Metazoa</taxon>
        <taxon>Ecdysozoa</taxon>
        <taxon>Nematoda</taxon>
        <taxon>Chromadorea</taxon>
        <taxon>Rhabditida</taxon>
        <taxon>Rhabditina</taxon>
        <taxon>Rhabditomorpha</taxon>
        <taxon>Strongyloidea</taxon>
        <taxon>Ancylostomatidae</taxon>
        <taxon>Ancylostomatinae</taxon>
        <taxon>Ancylostoma</taxon>
    </lineage>
</organism>
<dbReference type="GO" id="GO:0005615">
    <property type="term" value="C:extracellular space"/>
    <property type="evidence" value="ECO:0007669"/>
    <property type="project" value="TreeGrafter"/>
</dbReference>